<accession>A0A928KRQ6</accession>
<evidence type="ECO:0000256" key="4">
    <source>
        <dbReference type="ARBA" id="ARBA00043263"/>
    </source>
</evidence>
<dbReference type="InterPro" id="IPR011991">
    <property type="entry name" value="ArsR-like_HTH"/>
</dbReference>
<dbReference type="Proteomes" id="UP000754750">
    <property type="component" value="Unassembled WGS sequence"/>
</dbReference>
<keyword evidence="3" id="KW-0804">Transcription</keyword>
<dbReference type="PRINTS" id="PR00778">
    <property type="entry name" value="HTHARSR"/>
</dbReference>
<dbReference type="InterPro" id="IPR001845">
    <property type="entry name" value="HTH_ArsR_DNA-bd_dom"/>
</dbReference>
<evidence type="ECO:0000313" key="6">
    <source>
        <dbReference type="EMBL" id="MBE6833498.1"/>
    </source>
</evidence>
<dbReference type="CDD" id="cd00090">
    <property type="entry name" value="HTH_ARSR"/>
    <property type="match status" value="1"/>
</dbReference>
<evidence type="ECO:0000256" key="1">
    <source>
        <dbReference type="ARBA" id="ARBA00023015"/>
    </source>
</evidence>
<dbReference type="NCBIfam" id="NF033788">
    <property type="entry name" value="HTH_metalloreg"/>
    <property type="match status" value="1"/>
</dbReference>
<protein>
    <submittedName>
        <fullName evidence="6">Helix-turn-helix transcriptional regulator</fullName>
    </submittedName>
</protein>
<evidence type="ECO:0000313" key="7">
    <source>
        <dbReference type="Proteomes" id="UP000754750"/>
    </source>
</evidence>
<proteinExistence type="predicted"/>
<dbReference type="InterPro" id="IPR018334">
    <property type="entry name" value="ArsR_HTH"/>
</dbReference>
<dbReference type="GO" id="GO:0046686">
    <property type="term" value="P:response to cadmium ion"/>
    <property type="evidence" value="ECO:0007669"/>
    <property type="project" value="UniProtKB-KW"/>
</dbReference>
<dbReference type="PROSITE" id="PS00846">
    <property type="entry name" value="HTH_ARSR_1"/>
    <property type="match status" value="1"/>
</dbReference>
<name>A0A928KRQ6_9FIRM</name>
<dbReference type="EMBL" id="SVNY01000003">
    <property type="protein sequence ID" value="MBE6833498.1"/>
    <property type="molecule type" value="Genomic_DNA"/>
</dbReference>
<dbReference type="AlphaFoldDB" id="A0A928KRQ6"/>
<comment type="caution">
    <text evidence="6">The sequence shown here is derived from an EMBL/GenBank/DDBJ whole genome shotgun (WGS) entry which is preliminary data.</text>
</comment>
<dbReference type="Gene3D" id="1.10.10.10">
    <property type="entry name" value="Winged helix-like DNA-binding domain superfamily/Winged helix DNA-binding domain"/>
    <property type="match status" value="1"/>
</dbReference>
<dbReference type="InterPro" id="IPR036390">
    <property type="entry name" value="WH_DNA-bd_sf"/>
</dbReference>
<dbReference type="Pfam" id="PF01022">
    <property type="entry name" value="HTH_5"/>
    <property type="match status" value="1"/>
</dbReference>
<dbReference type="PANTHER" id="PTHR43132:SF6">
    <property type="entry name" value="HTH-TYPE TRANSCRIPTIONAL REPRESSOR CZRA"/>
    <property type="match status" value="1"/>
</dbReference>
<keyword evidence="1" id="KW-0805">Transcription regulation</keyword>
<dbReference type="InterPro" id="IPR036388">
    <property type="entry name" value="WH-like_DNA-bd_sf"/>
</dbReference>
<dbReference type="PROSITE" id="PS50987">
    <property type="entry name" value="HTH_ARSR_2"/>
    <property type="match status" value="1"/>
</dbReference>
<evidence type="ECO:0000256" key="2">
    <source>
        <dbReference type="ARBA" id="ARBA00023125"/>
    </source>
</evidence>
<dbReference type="SUPFAM" id="SSF46785">
    <property type="entry name" value="Winged helix' DNA-binding domain"/>
    <property type="match status" value="1"/>
</dbReference>
<evidence type="ECO:0000256" key="3">
    <source>
        <dbReference type="ARBA" id="ARBA00023163"/>
    </source>
</evidence>
<dbReference type="GO" id="GO:0003700">
    <property type="term" value="F:DNA-binding transcription factor activity"/>
    <property type="evidence" value="ECO:0007669"/>
    <property type="project" value="InterPro"/>
</dbReference>
<reference evidence="6" key="1">
    <citation type="submission" date="2019-04" db="EMBL/GenBank/DDBJ databases">
        <title>Evolution of Biomass-Degrading Anaerobic Consortia Revealed by Metagenomics.</title>
        <authorList>
            <person name="Peng X."/>
        </authorList>
    </citation>
    <scope>NUCLEOTIDE SEQUENCE</scope>
    <source>
        <strain evidence="6">SIG551</strain>
    </source>
</reference>
<dbReference type="SMART" id="SM00418">
    <property type="entry name" value="HTH_ARSR"/>
    <property type="match status" value="1"/>
</dbReference>
<dbReference type="InterPro" id="IPR051011">
    <property type="entry name" value="Metal_resp_trans_reg"/>
</dbReference>
<dbReference type="GO" id="GO:0003677">
    <property type="term" value="F:DNA binding"/>
    <property type="evidence" value="ECO:0007669"/>
    <property type="project" value="UniProtKB-KW"/>
</dbReference>
<feature type="domain" description="HTH arsR-type" evidence="5">
    <location>
        <begin position="30"/>
        <end position="123"/>
    </location>
</feature>
<keyword evidence="4" id="KW-0105">Cadmium resistance</keyword>
<sequence length="123" mass="13903">MMADKTEELESCEIAGIHPESIQKAKEQMPCEDHLFDLADFFRIFADSTRVKIVCALLSTELCVCDIAELLELSQSAISHQLRVLKQARLVKSRRAGKVIYYSLDDEHIEGILSLGLSHIKEK</sequence>
<organism evidence="6 7">
    <name type="scientific">Faecalispora sporosphaeroides</name>
    <dbReference type="NCBI Taxonomy" id="1549"/>
    <lineage>
        <taxon>Bacteria</taxon>
        <taxon>Bacillati</taxon>
        <taxon>Bacillota</taxon>
        <taxon>Clostridia</taxon>
        <taxon>Eubacteriales</taxon>
        <taxon>Oscillospiraceae</taxon>
        <taxon>Faecalispora</taxon>
    </lineage>
</organism>
<keyword evidence="2" id="KW-0238">DNA-binding</keyword>
<dbReference type="PANTHER" id="PTHR43132">
    <property type="entry name" value="ARSENICAL RESISTANCE OPERON REPRESSOR ARSR-RELATED"/>
    <property type="match status" value="1"/>
</dbReference>
<evidence type="ECO:0000259" key="5">
    <source>
        <dbReference type="PROSITE" id="PS50987"/>
    </source>
</evidence>
<gene>
    <name evidence="6" type="ORF">E7512_07950</name>
</gene>